<keyword evidence="11" id="KW-0460">Magnesium</keyword>
<dbReference type="OrthoDB" id="9800332at2"/>
<keyword evidence="8 11" id="KW-0067">ATP-binding</keyword>
<dbReference type="PRINTS" id="PR01100">
    <property type="entry name" value="SHIKIMTKNASE"/>
</dbReference>
<evidence type="ECO:0000256" key="9">
    <source>
        <dbReference type="ARBA" id="ARBA00023141"/>
    </source>
</evidence>
<protein>
    <recommendedName>
        <fullName evidence="3 11">Shikimate kinase</fullName>
        <shortName evidence="11">SK</shortName>
        <ecNumber evidence="3 11">2.7.1.71</ecNumber>
    </recommendedName>
</protein>
<evidence type="ECO:0000256" key="1">
    <source>
        <dbReference type="ARBA" id="ARBA00004842"/>
    </source>
</evidence>
<feature type="binding site" evidence="11">
    <location>
        <position position="43"/>
    </location>
    <ligand>
        <name>substrate</name>
    </ligand>
</feature>
<dbReference type="GO" id="GO:0009423">
    <property type="term" value="P:chorismate biosynthetic process"/>
    <property type="evidence" value="ECO:0007669"/>
    <property type="project" value="UniProtKB-UniRule"/>
</dbReference>
<dbReference type="NCBIfam" id="NF010552">
    <property type="entry name" value="PRK13946.1"/>
    <property type="match status" value="1"/>
</dbReference>
<evidence type="ECO:0000313" key="12">
    <source>
        <dbReference type="EMBL" id="ARO14199.1"/>
    </source>
</evidence>
<name>A0A1W6NYD9_9RHOB</name>
<sequence length="186" mass="20648">MSERKKRYRLHKAVALVGMMGSGKTAVGRALAQRLGVAFRDSDIAIEEAAQLSIAEIFARDGEPFFRDREAEVIVRLLNQGPAILSTGGGAFLAQRNRDSIARAGVSLWLDAPVEILWDRVRHRDTRPLLRTNDPRGTLAQLLDARVPHYQQAQLRLPAMAGQSVDQTADRAIALLLQYPDLLEEI</sequence>
<comment type="function">
    <text evidence="11">Catalyzes the specific phosphorylation of the 3-hydroxyl group of shikimic acid using ATP as a cosubstrate.</text>
</comment>
<dbReference type="STRING" id="92947.BVG79_00847"/>
<comment type="subunit">
    <text evidence="11">Monomer.</text>
</comment>
<evidence type="ECO:0000256" key="6">
    <source>
        <dbReference type="ARBA" id="ARBA00022741"/>
    </source>
</evidence>
<keyword evidence="9 11" id="KW-0057">Aromatic amino acid biosynthesis</keyword>
<dbReference type="UniPathway" id="UPA00053">
    <property type="reaction ID" value="UER00088"/>
</dbReference>
<dbReference type="GO" id="GO:0008652">
    <property type="term" value="P:amino acid biosynthetic process"/>
    <property type="evidence" value="ECO:0007669"/>
    <property type="project" value="UniProtKB-KW"/>
</dbReference>
<feature type="binding site" evidence="11">
    <location>
        <position position="163"/>
    </location>
    <ligand>
        <name>ATP</name>
        <dbReference type="ChEBI" id="CHEBI:30616"/>
    </ligand>
</feature>
<dbReference type="InterPro" id="IPR023000">
    <property type="entry name" value="Shikimate_kinase_CS"/>
</dbReference>
<dbReference type="GO" id="GO:0000287">
    <property type="term" value="F:magnesium ion binding"/>
    <property type="evidence" value="ECO:0007669"/>
    <property type="project" value="UniProtKB-UniRule"/>
</dbReference>
<dbReference type="Pfam" id="PF01202">
    <property type="entry name" value="SKI"/>
    <property type="match status" value="1"/>
</dbReference>
<accession>A0A1W6NYD9</accession>
<dbReference type="InterPro" id="IPR027417">
    <property type="entry name" value="P-loop_NTPase"/>
</dbReference>
<keyword evidence="11" id="KW-0963">Cytoplasm</keyword>
<dbReference type="KEGG" id="kro:BVG79_00847"/>
<dbReference type="GO" id="GO:0005524">
    <property type="term" value="F:ATP binding"/>
    <property type="evidence" value="ECO:0007669"/>
    <property type="project" value="UniProtKB-UniRule"/>
</dbReference>
<evidence type="ECO:0000256" key="11">
    <source>
        <dbReference type="HAMAP-Rule" id="MF_00109"/>
    </source>
</evidence>
<dbReference type="GO" id="GO:0005829">
    <property type="term" value="C:cytosol"/>
    <property type="evidence" value="ECO:0007669"/>
    <property type="project" value="TreeGrafter"/>
</dbReference>
<keyword evidence="7 11" id="KW-0418">Kinase</keyword>
<evidence type="ECO:0000256" key="8">
    <source>
        <dbReference type="ARBA" id="ARBA00022840"/>
    </source>
</evidence>
<comment type="subcellular location">
    <subcellularLocation>
        <location evidence="11">Cytoplasm</location>
    </subcellularLocation>
</comment>
<feature type="binding site" evidence="11">
    <location>
        <position position="127"/>
    </location>
    <ligand>
        <name>ATP</name>
        <dbReference type="ChEBI" id="CHEBI:30616"/>
    </ligand>
</feature>
<dbReference type="InterPro" id="IPR000623">
    <property type="entry name" value="Shikimate_kinase/TSH1"/>
</dbReference>
<dbReference type="PROSITE" id="PS01128">
    <property type="entry name" value="SHIKIMATE_KINASE"/>
    <property type="match status" value="1"/>
</dbReference>
<dbReference type="GO" id="GO:0004765">
    <property type="term" value="F:shikimate kinase activity"/>
    <property type="evidence" value="ECO:0007669"/>
    <property type="project" value="UniProtKB-UniRule"/>
</dbReference>
<evidence type="ECO:0000256" key="7">
    <source>
        <dbReference type="ARBA" id="ARBA00022777"/>
    </source>
</evidence>
<organism evidence="12 13">
    <name type="scientific">Ketogulonicigenium robustum</name>
    <dbReference type="NCBI Taxonomy" id="92947"/>
    <lineage>
        <taxon>Bacteria</taxon>
        <taxon>Pseudomonadati</taxon>
        <taxon>Pseudomonadota</taxon>
        <taxon>Alphaproteobacteria</taxon>
        <taxon>Rhodobacterales</taxon>
        <taxon>Roseobacteraceae</taxon>
        <taxon>Ketogulonicigenium</taxon>
    </lineage>
</organism>
<dbReference type="GO" id="GO:0009073">
    <property type="term" value="P:aromatic amino acid family biosynthetic process"/>
    <property type="evidence" value="ECO:0007669"/>
    <property type="project" value="UniProtKB-KW"/>
</dbReference>
<evidence type="ECO:0000256" key="3">
    <source>
        <dbReference type="ARBA" id="ARBA00012154"/>
    </source>
</evidence>
<keyword evidence="11" id="KW-0479">Metal-binding</keyword>
<evidence type="ECO:0000256" key="2">
    <source>
        <dbReference type="ARBA" id="ARBA00006997"/>
    </source>
</evidence>
<keyword evidence="13" id="KW-1185">Reference proteome</keyword>
<evidence type="ECO:0000256" key="5">
    <source>
        <dbReference type="ARBA" id="ARBA00022679"/>
    </source>
</evidence>
<dbReference type="PANTHER" id="PTHR21087">
    <property type="entry name" value="SHIKIMATE KINASE"/>
    <property type="match status" value="1"/>
</dbReference>
<dbReference type="Proteomes" id="UP000242447">
    <property type="component" value="Chromosome"/>
</dbReference>
<dbReference type="HAMAP" id="MF_00109">
    <property type="entry name" value="Shikimate_kinase"/>
    <property type="match status" value="1"/>
</dbReference>
<comment type="pathway">
    <text evidence="1 11">Metabolic intermediate biosynthesis; chorismate biosynthesis; chorismate from D-erythrose 4-phosphate and phosphoenolpyruvate: step 5/7.</text>
</comment>
<reference evidence="12 13" key="1">
    <citation type="submission" date="2017-02" db="EMBL/GenBank/DDBJ databases">
        <title>Ketogulonicigenium robustum SPU B003 Genome sequencing and assembly.</title>
        <authorList>
            <person name="Li Y."/>
            <person name="Liu L."/>
            <person name="Wang C."/>
            <person name="Zhang M."/>
            <person name="Zhang T."/>
            <person name="Zhang Y."/>
        </authorList>
    </citation>
    <scope>NUCLEOTIDE SEQUENCE [LARGE SCALE GENOMIC DNA]</scope>
    <source>
        <strain evidence="12 13">SPU_B003</strain>
    </source>
</reference>
<evidence type="ECO:0000256" key="4">
    <source>
        <dbReference type="ARBA" id="ARBA00022605"/>
    </source>
</evidence>
<dbReference type="Gene3D" id="3.40.50.300">
    <property type="entry name" value="P-loop containing nucleotide triphosphate hydrolases"/>
    <property type="match status" value="1"/>
</dbReference>
<comment type="catalytic activity">
    <reaction evidence="10 11">
        <text>shikimate + ATP = 3-phosphoshikimate + ADP + H(+)</text>
        <dbReference type="Rhea" id="RHEA:13121"/>
        <dbReference type="ChEBI" id="CHEBI:15378"/>
        <dbReference type="ChEBI" id="CHEBI:30616"/>
        <dbReference type="ChEBI" id="CHEBI:36208"/>
        <dbReference type="ChEBI" id="CHEBI:145989"/>
        <dbReference type="ChEBI" id="CHEBI:456216"/>
        <dbReference type="EC" id="2.7.1.71"/>
    </reaction>
</comment>
<proteinExistence type="inferred from homology"/>
<dbReference type="SUPFAM" id="SSF52540">
    <property type="entry name" value="P-loop containing nucleoside triphosphate hydrolases"/>
    <property type="match status" value="1"/>
</dbReference>
<gene>
    <name evidence="11 12" type="primary">aroK</name>
    <name evidence="12" type="ORF">BVG79_00847</name>
</gene>
<keyword evidence="5 11" id="KW-0808">Transferase</keyword>
<dbReference type="PANTHER" id="PTHR21087:SF16">
    <property type="entry name" value="SHIKIMATE KINASE 1, CHLOROPLASTIC"/>
    <property type="match status" value="1"/>
</dbReference>
<comment type="similarity">
    <text evidence="2 11">Belongs to the shikimate kinase family.</text>
</comment>
<keyword evidence="4 11" id="KW-0028">Amino-acid biosynthesis</keyword>
<dbReference type="CDD" id="cd00464">
    <property type="entry name" value="SK"/>
    <property type="match status" value="1"/>
</dbReference>
<keyword evidence="6 11" id="KW-0547">Nucleotide-binding</keyword>
<feature type="binding site" evidence="11">
    <location>
        <position position="67"/>
    </location>
    <ligand>
        <name>substrate</name>
    </ligand>
</feature>
<evidence type="ECO:0000256" key="10">
    <source>
        <dbReference type="ARBA" id="ARBA00048567"/>
    </source>
</evidence>
<feature type="binding site" evidence="11">
    <location>
        <position position="146"/>
    </location>
    <ligand>
        <name>substrate</name>
    </ligand>
</feature>
<feature type="binding site" evidence="11">
    <location>
        <position position="89"/>
    </location>
    <ligand>
        <name>substrate</name>
    </ligand>
</feature>
<evidence type="ECO:0000313" key="13">
    <source>
        <dbReference type="Proteomes" id="UP000242447"/>
    </source>
</evidence>
<feature type="binding site" evidence="11">
    <location>
        <begin position="21"/>
        <end position="26"/>
    </location>
    <ligand>
        <name>ATP</name>
        <dbReference type="ChEBI" id="CHEBI:30616"/>
    </ligand>
</feature>
<dbReference type="AlphaFoldDB" id="A0A1W6NYD9"/>
<dbReference type="InterPro" id="IPR031322">
    <property type="entry name" value="Shikimate/glucono_kinase"/>
</dbReference>
<feature type="binding site" evidence="11">
    <location>
        <position position="25"/>
    </location>
    <ligand>
        <name>Mg(2+)</name>
        <dbReference type="ChEBI" id="CHEBI:18420"/>
    </ligand>
</feature>
<comment type="cofactor">
    <cofactor evidence="11">
        <name>Mg(2+)</name>
        <dbReference type="ChEBI" id="CHEBI:18420"/>
    </cofactor>
    <text evidence="11">Binds 1 Mg(2+) ion per subunit.</text>
</comment>
<dbReference type="EMBL" id="CP019937">
    <property type="protein sequence ID" value="ARO14199.1"/>
    <property type="molecule type" value="Genomic_DNA"/>
</dbReference>
<dbReference type="EC" id="2.7.1.71" evidence="3 11"/>